<keyword evidence="2" id="KW-1185">Reference proteome</keyword>
<dbReference type="Proteomes" id="UP000319825">
    <property type="component" value="Unassembled WGS sequence"/>
</dbReference>
<organism evidence="1 2">
    <name type="scientific">Micromonospora olivasterospora</name>
    <dbReference type="NCBI Taxonomy" id="1880"/>
    <lineage>
        <taxon>Bacteria</taxon>
        <taxon>Bacillati</taxon>
        <taxon>Actinomycetota</taxon>
        <taxon>Actinomycetes</taxon>
        <taxon>Micromonosporales</taxon>
        <taxon>Micromonosporaceae</taxon>
        <taxon>Micromonospora</taxon>
    </lineage>
</organism>
<reference evidence="1 2" key="1">
    <citation type="submission" date="2019-07" db="EMBL/GenBank/DDBJ databases">
        <title>R&amp;d 2014.</title>
        <authorList>
            <person name="Klenk H.-P."/>
        </authorList>
    </citation>
    <scope>NUCLEOTIDE SEQUENCE [LARGE SCALE GENOMIC DNA]</scope>
    <source>
        <strain evidence="1 2">DSM 43868</strain>
    </source>
</reference>
<gene>
    <name evidence="1" type="ORF">JD77_03625</name>
</gene>
<evidence type="ECO:0000313" key="2">
    <source>
        <dbReference type="Proteomes" id="UP000319825"/>
    </source>
</evidence>
<proteinExistence type="predicted"/>
<evidence type="ECO:0000313" key="1">
    <source>
        <dbReference type="EMBL" id="TWH68628.1"/>
    </source>
</evidence>
<protein>
    <submittedName>
        <fullName evidence="1">Uncharacterized protein</fullName>
    </submittedName>
</protein>
<accession>A0A562ICW4</accession>
<dbReference type="EMBL" id="VLKE01000001">
    <property type="protein sequence ID" value="TWH68628.1"/>
    <property type="molecule type" value="Genomic_DNA"/>
</dbReference>
<name>A0A562ICW4_MICOL</name>
<comment type="caution">
    <text evidence="1">The sequence shown here is derived from an EMBL/GenBank/DDBJ whole genome shotgun (WGS) entry which is preliminary data.</text>
</comment>
<dbReference type="AlphaFoldDB" id="A0A562ICW4"/>
<sequence>MLTRTESSEVSSLEVMGYAAFCGRLDDDPQFAKWFDRLRTAVAPEARLPAERGPLPQLQP</sequence>